<organism evidence="1">
    <name type="scientific">marine sediment metagenome</name>
    <dbReference type="NCBI Taxonomy" id="412755"/>
    <lineage>
        <taxon>unclassified sequences</taxon>
        <taxon>metagenomes</taxon>
        <taxon>ecological metagenomes</taxon>
    </lineage>
</organism>
<dbReference type="EMBL" id="LAZR01017747">
    <property type="protein sequence ID" value="KKL99137.1"/>
    <property type="molecule type" value="Genomic_DNA"/>
</dbReference>
<protein>
    <submittedName>
        <fullName evidence="1">Uncharacterized protein</fullName>
    </submittedName>
</protein>
<proteinExistence type="predicted"/>
<sequence length="57" mass="6633">MEPREKTFSQVVDDYIQEKQAIGYRFAKGARMLRRIAHVQKEIDNGAPRLSGELVER</sequence>
<gene>
    <name evidence="1" type="ORF">LCGC14_1817390</name>
</gene>
<accession>A0A0F9JJG4</accession>
<name>A0A0F9JJG4_9ZZZZ</name>
<dbReference type="AlphaFoldDB" id="A0A0F9JJG4"/>
<feature type="non-terminal residue" evidence="1">
    <location>
        <position position="57"/>
    </location>
</feature>
<reference evidence="1" key="1">
    <citation type="journal article" date="2015" name="Nature">
        <title>Complex archaea that bridge the gap between prokaryotes and eukaryotes.</title>
        <authorList>
            <person name="Spang A."/>
            <person name="Saw J.H."/>
            <person name="Jorgensen S.L."/>
            <person name="Zaremba-Niedzwiedzka K."/>
            <person name="Martijn J."/>
            <person name="Lind A.E."/>
            <person name="van Eijk R."/>
            <person name="Schleper C."/>
            <person name="Guy L."/>
            <person name="Ettema T.J."/>
        </authorList>
    </citation>
    <scope>NUCLEOTIDE SEQUENCE</scope>
</reference>
<evidence type="ECO:0000313" key="1">
    <source>
        <dbReference type="EMBL" id="KKL99137.1"/>
    </source>
</evidence>
<comment type="caution">
    <text evidence="1">The sequence shown here is derived from an EMBL/GenBank/DDBJ whole genome shotgun (WGS) entry which is preliminary data.</text>
</comment>